<evidence type="ECO:0000256" key="2">
    <source>
        <dbReference type="SAM" id="Phobius"/>
    </source>
</evidence>
<dbReference type="InterPro" id="IPR046450">
    <property type="entry name" value="PA_dom_sf"/>
</dbReference>
<feature type="region of interest" description="Disordered" evidence="1">
    <location>
        <begin position="1"/>
        <end position="99"/>
    </location>
</feature>
<protein>
    <submittedName>
        <fullName evidence="4">Uncharacterized protein</fullName>
    </submittedName>
</protein>
<dbReference type="InterPro" id="IPR039373">
    <property type="entry name" value="Peptidase_M28B"/>
</dbReference>
<keyword evidence="2" id="KW-1133">Transmembrane helix</keyword>
<name>A0A915CME5_9BILA</name>
<dbReference type="PANTHER" id="PTHR10404">
    <property type="entry name" value="N-ACETYLATED-ALPHA-LINKED ACIDIC DIPEPTIDASE"/>
    <property type="match status" value="1"/>
</dbReference>
<feature type="compositionally biased region" description="Basic and acidic residues" evidence="1">
    <location>
        <begin position="72"/>
        <end position="81"/>
    </location>
</feature>
<dbReference type="Proteomes" id="UP000887574">
    <property type="component" value="Unplaced"/>
</dbReference>
<dbReference type="Gene3D" id="3.50.30.30">
    <property type="match status" value="1"/>
</dbReference>
<feature type="compositionally biased region" description="Polar residues" evidence="1">
    <location>
        <begin position="52"/>
        <end position="63"/>
    </location>
</feature>
<proteinExistence type="predicted"/>
<dbReference type="GO" id="GO:0004180">
    <property type="term" value="F:carboxypeptidase activity"/>
    <property type="evidence" value="ECO:0007669"/>
    <property type="project" value="TreeGrafter"/>
</dbReference>
<evidence type="ECO:0000256" key="1">
    <source>
        <dbReference type="SAM" id="MobiDB-lite"/>
    </source>
</evidence>
<evidence type="ECO:0000313" key="4">
    <source>
        <dbReference type="WBParaSite" id="jg10523"/>
    </source>
</evidence>
<reference evidence="4" key="1">
    <citation type="submission" date="2022-11" db="UniProtKB">
        <authorList>
            <consortium name="WormBaseParasite"/>
        </authorList>
    </citation>
    <scope>IDENTIFICATION</scope>
</reference>
<feature type="compositionally biased region" description="Polar residues" evidence="1">
    <location>
        <begin position="82"/>
        <end position="91"/>
    </location>
</feature>
<keyword evidence="2" id="KW-0472">Membrane</keyword>
<feature type="compositionally biased region" description="Polar residues" evidence="1">
    <location>
        <begin position="20"/>
        <end position="29"/>
    </location>
</feature>
<dbReference type="SUPFAM" id="SSF52025">
    <property type="entry name" value="PA domain"/>
    <property type="match status" value="1"/>
</dbReference>
<accession>A0A915CME5</accession>
<dbReference type="PANTHER" id="PTHR10404:SF46">
    <property type="entry name" value="VACUOLAR PROTEIN SORTING-ASSOCIATED PROTEIN 70"/>
    <property type="match status" value="1"/>
</dbReference>
<keyword evidence="2" id="KW-0812">Transmembrane</keyword>
<sequence>MQRSISTPSSKQPQHYFLLHNQQSAEAYTSSSSNSSFNELLPPENGPIFNRLYSNGSSNNSSRELAPFPVDPKQDRRREVSIESTPSFTASNDRKRTKRRKWKGRLIGNSFLKTKQEANNNSTSLLSFMMPEGSYSSTSCSSFNSELVLPQHNNIPWMQSSSNSFVQFKSFPLEEKYLREFKKRKSWCLKCSTLILILAIMLVLMAMLFLFVNSSIKPHKWRGTPNLASFGLKKDRIENIKVNTTSQYASSPSPFDQLVKQDLNQQLWISQSLMELFDGTNIAESLKWIASSVHVAGTHEQLKLIDQLEEEYQNLGFEVTSYEYDNVMLSYPDYQNPNTIDVWDKNTGSSNTFCSKITKKFVFEDEWSHFQWAGRKIRAEEAIEQQKDSRALVWWNAYSANGSALGQVVYANYGTRRITTI</sequence>
<dbReference type="AlphaFoldDB" id="A0A915CME5"/>
<organism evidence="3 4">
    <name type="scientific">Ditylenchus dipsaci</name>
    <dbReference type="NCBI Taxonomy" id="166011"/>
    <lineage>
        <taxon>Eukaryota</taxon>
        <taxon>Metazoa</taxon>
        <taxon>Ecdysozoa</taxon>
        <taxon>Nematoda</taxon>
        <taxon>Chromadorea</taxon>
        <taxon>Rhabditida</taxon>
        <taxon>Tylenchina</taxon>
        <taxon>Tylenchomorpha</taxon>
        <taxon>Sphaerularioidea</taxon>
        <taxon>Anguinidae</taxon>
        <taxon>Anguininae</taxon>
        <taxon>Ditylenchus</taxon>
    </lineage>
</organism>
<evidence type="ECO:0000313" key="3">
    <source>
        <dbReference type="Proteomes" id="UP000887574"/>
    </source>
</evidence>
<keyword evidence="3" id="KW-1185">Reference proteome</keyword>
<dbReference type="WBParaSite" id="jg10523">
    <property type="protein sequence ID" value="jg10523"/>
    <property type="gene ID" value="jg10523"/>
</dbReference>
<feature type="compositionally biased region" description="Polar residues" evidence="1">
    <location>
        <begin position="1"/>
        <end position="13"/>
    </location>
</feature>
<feature type="transmembrane region" description="Helical" evidence="2">
    <location>
        <begin position="187"/>
        <end position="212"/>
    </location>
</feature>